<dbReference type="OrthoDB" id="9945861at2759"/>
<dbReference type="Gene3D" id="2.60.40.10">
    <property type="entry name" value="Immunoglobulins"/>
    <property type="match status" value="1"/>
</dbReference>
<dbReference type="Proteomes" id="UP000518266">
    <property type="component" value="Unassembled WGS sequence"/>
</dbReference>
<protein>
    <recommendedName>
        <fullName evidence="4">Immunoglobulin V-set domain-containing protein</fullName>
    </recommendedName>
</protein>
<evidence type="ECO:0000256" key="2">
    <source>
        <dbReference type="ARBA" id="ARBA00023130"/>
    </source>
</evidence>
<evidence type="ECO:0000259" key="4">
    <source>
        <dbReference type="SMART" id="SM00406"/>
    </source>
</evidence>
<dbReference type="GO" id="GO:0005576">
    <property type="term" value="C:extracellular region"/>
    <property type="evidence" value="ECO:0007669"/>
    <property type="project" value="UniProtKB-ARBA"/>
</dbReference>
<name>A0A7J5YAV7_DISMA</name>
<keyword evidence="3" id="KW-1280">Immunoglobulin</keyword>
<evidence type="ECO:0000313" key="6">
    <source>
        <dbReference type="Proteomes" id="UP000518266"/>
    </source>
</evidence>
<dbReference type="EMBL" id="JAAKFY010000014">
    <property type="protein sequence ID" value="KAF3846564.1"/>
    <property type="molecule type" value="Genomic_DNA"/>
</dbReference>
<dbReference type="GO" id="GO:0019814">
    <property type="term" value="C:immunoglobulin complex"/>
    <property type="evidence" value="ECO:0007669"/>
    <property type="project" value="UniProtKB-KW"/>
</dbReference>
<evidence type="ECO:0000256" key="1">
    <source>
        <dbReference type="ARBA" id="ARBA00022859"/>
    </source>
</evidence>
<keyword evidence="1" id="KW-0391">Immunity</keyword>
<dbReference type="SMART" id="SM00406">
    <property type="entry name" value="IGv"/>
    <property type="match status" value="1"/>
</dbReference>
<reference evidence="5 6" key="1">
    <citation type="submission" date="2020-03" db="EMBL/GenBank/DDBJ databases">
        <title>Dissostichus mawsoni Genome sequencing and assembly.</title>
        <authorList>
            <person name="Park H."/>
        </authorList>
    </citation>
    <scope>NUCLEOTIDE SEQUENCE [LARGE SCALE GENOMIC DNA]</scope>
    <source>
        <strain evidence="5">DM0001</strain>
        <tissue evidence="5">Muscle</tissue>
    </source>
</reference>
<evidence type="ECO:0000256" key="3">
    <source>
        <dbReference type="ARBA" id="ARBA00043265"/>
    </source>
</evidence>
<sequence length="303" mass="34420">MLQNTREVLYVSETLRSESTDSVSQIMERTIIWSLLFLVTIHGEKIYSDLVLFCISLVKCWIMSNNDLLTGVWSEIKLEQSSSQLQTWRDSEDVMYHIWFYNDRLFIHWIRQRPGQALEWVGRMNTGSNSAIYGSSFESRFTMTEDVPSSTQYLEVSSLTAGDSAVYFCARHTVTKDSGAAAQKTSTNHKAIGGQRTEDTQFNMMDYRTGLLLLTRGGQRTEDTQFNMMDYRTGLLLLTVCWAACQCPSLCKVNFLTVCYKDLISCCQLQQKKRSSIRSPSTPTMFSVALLLLLLAAGSCESH</sequence>
<gene>
    <name evidence="5" type="ORF">F7725_003642</name>
</gene>
<dbReference type="InterPro" id="IPR013106">
    <property type="entry name" value="Ig_V-set"/>
</dbReference>
<evidence type="ECO:0000313" key="5">
    <source>
        <dbReference type="EMBL" id="KAF3846564.1"/>
    </source>
</evidence>
<accession>A0A7J5YAV7</accession>
<dbReference type="InterPro" id="IPR013783">
    <property type="entry name" value="Ig-like_fold"/>
</dbReference>
<dbReference type="AlphaFoldDB" id="A0A7J5YAV7"/>
<feature type="domain" description="Immunoglobulin V-set" evidence="4">
    <location>
        <begin position="75"/>
        <end position="171"/>
    </location>
</feature>
<dbReference type="InterPro" id="IPR036179">
    <property type="entry name" value="Ig-like_dom_sf"/>
</dbReference>
<keyword evidence="2" id="KW-1064">Adaptive immunity</keyword>
<dbReference type="InterPro" id="IPR050199">
    <property type="entry name" value="IgHV"/>
</dbReference>
<dbReference type="SUPFAM" id="SSF48726">
    <property type="entry name" value="Immunoglobulin"/>
    <property type="match status" value="1"/>
</dbReference>
<organism evidence="5 6">
    <name type="scientific">Dissostichus mawsoni</name>
    <name type="common">Antarctic cod</name>
    <dbReference type="NCBI Taxonomy" id="36200"/>
    <lineage>
        <taxon>Eukaryota</taxon>
        <taxon>Metazoa</taxon>
        <taxon>Chordata</taxon>
        <taxon>Craniata</taxon>
        <taxon>Vertebrata</taxon>
        <taxon>Euteleostomi</taxon>
        <taxon>Actinopterygii</taxon>
        <taxon>Neopterygii</taxon>
        <taxon>Teleostei</taxon>
        <taxon>Neoteleostei</taxon>
        <taxon>Acanthomorphata</taxon>
        <taxon>Eupercaria</taxon>
        <taxon>Perciformes</taxon>
        <taxon>Notothenioidei</taxon>
        <taxon>Nototheniidae</taxon>
        <taxon>Dissostichus</taxon>
    </lineage>
</organism>
<dbReference type="PANTHER" id="PTHR23266">
    <property type="entry name" value="IMMUNOGLOBULIN HEAVY CHAIN"/>
    <property type="match status" value="1"/>
</dbReference>
<dbReference type="GO" id="GO:0002250">
    <property type="term" value="P:adaptive immune response"/>
    <property type="evidence" value="ECO:0007669"/>
    <property type="project" value="UniProtKB-KW"/>
</dbReference>
<keyword evidence="6" id="KW-1185">Reference proteome</keyword>
<comment type="caution">
    <text evidence="5">The sequence shown here is derived from an EMBL/GenBank/DDBJ whole genome shotgun (WGS) entry which is preliminary data.</text>
</comment>
<proteinExistence type="predicted"/>